<protein>
    <submittedName>
        <fullName evidence="1">Uncharacterized protein</fullName>
    </submittedName>
</protein>
<proteinExistence type="predicted"/>
<evidence type="ECO:0000313" key="2">
    <source>
        <dbReference type="Proteomes" id="UP000799779"/>
    </source>
</evidence>
<dbReference type="EMBL" id="ML977587">
    <property type="protein sequence ID" value="KAF2000780.1"/>
    <property type="molecule type" value="Genomic_DNA"/>
</dbReference>
<reference evidence="1" key="1">
    <citation type="journal article" date="2020" name="Stud. Mycol.">
        <title>101 Dothideomycetes genomes: a test case for predicting lifestyles and emergence of pathogens.</title>
        <authorList>
            <person name="Haridas S."/>
            <person name="Albert R."/>
            <person name="Binder M."/>
            <person name="Bloem J."/>
            <person name="Labutti K."/>
            <person name="Salamov A."/>
            <person name="Andreopoulos B."/>
            <person name="Baker S."/>
            <person name="Barry K."/>
            <person name="Bills G."/>
            <person name="Bluhm B."/>
            <person name="Cannon C."/>
            <person name="Castanera R."/>
            <person name="Culley D."/>
            <person name="Daum C."/>
            <person name="Ezra D."/>
            <person name="Gonzalez J."/>
            <person name="Henrissat B."/>
            <person name="Kuo A."/>
            <person name="Liang C."/>
            <person name="Lipzen A."/>
            <person name="Lutzoni F."/>
            <person name="Magnuson J."/>
            <person name="Mondo S."/>
            <person name="Nolan M."/>
            <person name="Ohm R."/>
            <person name="Pangilinan J."/>
            <person name="Park H.-J."/>
            <person name="Ramirez L."/>
            <person name="Alfaro M."/>
            <person name="Sun H."/>
            <person name="Tritt A."/>
            <person name="Yoshinaga Y."/>
            <person name="Zwiers L.-H."/>
            <person name="Turgeon B."/>
            <person name="Goodwin S."/>
            <person name="Spatafora J."/>
            <person name="Crous P."/>
            <person name="Grigoriev I."/>
        </authorList>
    </citation>
    <scope>NUCLEOTIDE SEQUENCE</scope>
    <source>
        <strain evidence="1">CBS 123094</strain>
    </source>
</reference>
<dbReference type="AlphaFoldDB" id="A0A6A5WFV4"/>
<sequence length="216" mass="24561">MPLKTFNGKLLIEATRNLDSHVQFPFPLPSRLVCDRAVLPPHLPLACHVDYSQGAHGQHKVSAAPMSSTSSACKWQLPRFHETRKDSDIVGTSATRPTLFRRVSVSAFMLAAVVSGLHVPRALRCFPSHRQRRPQGRVKPLRRRRATGGEESNWLDWRKWRHAGCGRCRWLDSLPLFRYHSLLHLVPCQQHLKHVSTPENVWADLPKQTVGARAVR</sequence>
<dbReference type="Proteomes" id="UP000799779">
    <property type="component" value="Unassembled WGS sequence"/>
</dbReference>
<gene>
    <name evidence="1" type="ORF">P154DRAFT_194755</name>
</gene>
<organism evidence="1 2">
    <name type="scientific">Amniculicola lignicola CBS 123094</name>
    <dbReference type="NCBI Taxonomy" id="1392246"/>
    <lineage>
        <taxon>Eukaryota</taxon>
        <taxon>Fungi</taxon>
        <taxon>Dikarya</taxon>
        <taxon>Ascomycota</taxon>
        <taxon>Pezizomycotina</taxon>
        <taxon>Dothideomycetes</taxon>
        <taxon>Pleosporomycetidae</taxon>
        <taxon>Pleosporales</taxon>
        <taxon>Amniculicolaceae</taxon>
        <taxon>Amniculicola</taxon>
    </lineage>
</organism>
<keyword evidence="2" id="KW-1185">Reference proteome</keyword>
<name>A0A6A5WFV4_9PLEO</name>
<accession>A0A6A5WFV4</accession>
<evidence type="ECO:0000313" key="1">
    <source>
        <dbReference type="EMBL" id="KAF2000780.1"/>
    </source>
</evidence>